<dbReference type="AlphaFoldDB" id="A0A343JAZ9"/>
<reference evidence="1 2" key="1">
    <citation type="submission" date="2016-08" db="EMBL/GenBank/DDBJ databases">
        <title>Complete Genome Sequence Of The Indigo Reducing Clostridium isatidis DSM15098.</title>
        <authorList>
            <person name="Little G.T."/>
            <person name="Minton N.P."/>
        </authorList>
    </citation>
    <scope>NUCLEOTIDE SEQUENCE [LARGE SCALE GENOMIC DNA]</scope>
    <source>
        <strain evidence="1 2">DSM 15098</strain>
    </source>
</reference>
<dbReference type="PROSITE" id="PS00197">
    <property type="entry name" value="2FE2S_FER_1"/>
    <property type="match status" value="1"/>
</dbReference>
<sequence>MREYIDCIDAGTEYCPCHLAETNECILCSQLHGSKFCDCLNWNGVCIYHEFINNNSKAKEGRDTYSCKVVKKELFEENLLLIKFIVPHKLAVDLSKAGSYVFVRTNENIYFDVPISILEADIETDIVTIMIEIRGIKTKKLLEIEEDGEITIRAPYWNGVFGLKNINNQFNSNVLVIAKGIGMAPMIPIIRKLFLNNNQISLILDKTPYKENHVKEYLKEYDHNLIEEAVLIKGELTDEAKALIKKSVKNEGVKYIHIAGADILTVKIIEYLDEIEAKDVSLSCCNNTKMCCGEGICGSCTVRFAGRRVKRLCKLQTDPRNVFEGRRLI</sequence>
<dbReference type="SUPFAM" id="SSF52343">
    <property type="entry name" value="Ferredoxin reductase-like, C-terminal NADP-linked domain"/>
    <property type="match status" value="1"/>
</dbReference>
<gene>
    <name evidence="1" type="ORF">BEN51_04205</name>
</gene>
<dbReference type="OrthoDB" id="1704963at2"/>
<dbReference type="InterPro" id="IPR017938">
    <property type="entry name" value="Riboflavin_synthase-like_b-brl"/>
</dbReference>
<dbReference type="Gene3D" id="2.40.30.10">
    <property type="entry name" value="Translation factors"/>
    <property type="match status" value="1"/>
</dbReference>
<dbReference type="KEGG" id="cia:BEN51_04205"/>
<dbReference type="Proteomes" id="UP000264883">
    <property type="component" value="Chromosome"/>
</dbReference>
<dbReference type="PANTHER" id="PTHR43513">
    <property type="entry name" value="DIHYDROOROTATE DEHYDROGENASE B (NAD(+)), ELECTRON TRANSFER SUBUNIT"/>
    <property type="match status" value="1"/>
</dbReference>
<evidence type="ECO:0000313" key="1">
    <source>
        <dbReference type="EMBL" id="ASW42707.1"/>
    </source>
</evidence>
<protein>
    <submittedName>
        <fullName evidence="1">Uncharacterized protein</fullName>
    </submittedName>
</protein>
<dbReference type="InterPro" id="IPR006058">
    <property type="entry name" value="2Fe2S_fd_BS"/>
</dbReference>
<accession>A0A343JAZ9</accession>
<organism evidence="1 2">
    <name type="scientific">Clostridium isatidis</name>
    <dbReference type="NCBI Taxonomy" id="182773"/>
    <lineage>
        <taxon>Bacteria</taxon>
        <taxon>Bacillati</taxon>
        <taxon>Bacillota</taxon>
        <taxon>Clostridia</taxon>
        <taxon>Eubacteriales</taxon>
        <taxon>Clostridiaceae</taxon>
        <taxon>Clostridium</taxon>
    </lineage>
</organism>
<dbReference type="SUPFAM" id="SSF63380">
    <property type="entry name" value="Riboflavin synthase domain-like"/>
    <property type="match status" value="1"/>
</dbReference>
<dbReference type="InterPro" id="IPR039261">
    <property type="entry name" value="FNR_nucleotide-bd"/>
</dbReference>
<keyword evidence="2" id="KW-1185">Reference proteome</keyword>
<evidence type="ECO:0000313" key="2">
    <source>
        <dbReference type="Proteomes" id="UP000264883"/>
    </source>
</evidence>
<dbReference type="GO" id="GO:0051537">
    <property type="term" value="F:2 iron, 2 sulfur cluster binding"/>
    <property type="evidence" value="ECO:0007669"/>
    <property type="project" value="InterPro"/>
</dbReference>
<dbReference type="NCBIfam" id="NF004470">
    <property type="entry name" value="PRK05802.1"/>
    <property type="match status" value="1"/>
</dbReference>
<dbReference type="PANTHER" id="PTHR43513:SF3">
    <property type="entry name" value="DIHYDROOROTATE DEHYDROGENASE B (NAD(+)), ELECTRON TRANSFER SUBUNIT-RELATED"/>
    <property type="match status" value="1"/>
</dbReference>
<dbReference type="CDD" id="cd06192">
    <property type="entry name" value="DHOD_e_trans_like"/>
    <property type="match status" value="1"/>
</dbReference>
<proteinExistence type="predicted"/>
<dbReference type="EMBL" id="CP016786">
    <property type="protein sequence ID" value="ASW42707.1"/>
    <property type="molecule type" value="Genomic_DNA"/>
</dbReference>
<dbReference type="InterPro" id="IPR050353">
    <property type="entry name" value="PyrK_electron_transfer"/>
</dbReference>
<dbReference type="RefSeq" id="WP_119864843.1">
    <property type="nucleotide sequence ID" value="NZ_CP016786.1"/>
</dbReference>
<name>A0A343JAZ9_9CLOT</name>